<dbReference type="InterPro" id="IPR018702">
    <property type="entry name" value="DUF2207"/>
</dbReference>
<feature type="domain" description="Predicted membrane protein YciQ-like C-terminal" evidence="4">
    <location>
        <begin position="303"/>
        <end position="526"/>
    </location>
</feature>
<keyword evidence="6" id="KW-1185">Reference proteome</keyword>
<name>A0A7H1BF09_9ACTN</name>
<accession>A0A7H1BF09</accession>
<feature type="transmembrane region" description="Helical" evidence="2">
    <location>
        <begin position="254"/>
        <end position="272"/>
    </location>
</feature>
<sequence length="597" mass="63102">MATGSRGGRRRRLRGWIAIGITLAVFAGAVAVAQIVANKERVTAMWVRAEIRADGSARVTEVIDYDFGHSGTTHGIYRDVPDADFYASDVRATMDGHPVPFESTYGDEYREANGRSSLADRLKVGDPDRTVGGVHRYRIAYTVPEVVKKGRLAWDAVGTGWQVDRARVEIHVVDPRGLTRPRCVYGTWDHGRPCAVRQAGPGHLVVRRDRLTGHEGLTLYAGTGHAETDRRAALPPAPGGRAVGTTLPQPLRDAWIFLAVALGCALLTVVVLRRAGRDRLGADGGRRVEIGRLAGTVAPSSTPPQDLTPAQGGVLHTETIEDRHKVAWLLNAAAEGRLIIEGDDRHPVLRRPEEPVLPANREIRDVLDMMFADRTALALGARDPWFKKGWNDIAWKLGNWRKDSGLWETGAFRAAPRAVTACLIAGVLGLALAVTGGALEGRRIAAGTVVVIVAAVLSGTSVAALVRLWELERRTPLGSARWLEVEAFRRYLADPASCPGEPLDERRTDLYTAWAVSLGVASAWESAVDATTAAVPVAAGRRSTIGFTEILLAAAVVSAMNPPSSGGSSGGSGGGSGGGSSSGGVGGGAGGGGGGSW</sequence>
<feature type="transmembrane region" description="Helical" evidence="2">
    <location>
        <begin position="418"/>
        <end position="438"/>
    </location>
</feature>
<protein>
    <submittedName>
        <fullName evidence="5">DUF2207 domain-containing protein</fullName>
    </submittedName>
</protein>
<dbReference type="Pfam" id="PF20990">
    <property type="entry name" value="DUF2207_C"/>
    <property type="match status" value="1"/>
</dbReference>
<evidence type="ECO:0000256" key="2">
    <source>
        <dbReference type="SAM" id="Phobius"/>
    </source>
</evidence>
<dbReference type="RefSeq" id="WP_188339984.1">
    <property type="nucleotide sequence ID" value="NZ_CP061281.1"/>
</dbReference>
<dbReference type="Pfam" id="PF09972">
    <property type="entry name" value="DUF2207"/>
    <property type="match status" value="1"/>
</dbReference>
<organism evidence="5 6">
    <name type="scientific">Streptomyces xanthii</name>
    <dbReference type="NCBI Taxonomy" id="2768069"/>
    <lineage>
        <taxon>Bacteria</taxon>
        <taxon>Bacillati</taxon>
        <taxon>Actinomycetota</taxon>
        <taxon>Actinomycetes</taxon>
        <taxon>Kitasatosporales</taxon>
        <taxon>Streptomycetaceae</taxon>
        <taxon>Streptomyces</taxon>
    </lineage>
</organism>
<keyword evidence="2" id="KW-0472">Membrane</keyword>
<dbReference type="EMBL" id="CP061281">
    <property type="protein sequence ID" value="QNS07314.1"/>
    <property type="molecule type" value="Genomic_DNA"/>
</dbReference>
<dbReference type="Proteomes" id="UP000516428">
    <property type="component" value="Chromosome"/>
</dbReference>
<evidence type="ECO:0000259" key="4">
    <source>
        <dbReference type="Pfam" id="PF20990"/>
    </source>
</evidence>
<evidence type="ECO:0000313" key="5">
    <source>
        <dbReference type="EMBL" id="QNS07314.1"/>
    </source>
</evidence>
<reference evidence="5 6" key="1">
    <citation type="submission" date="2020-09" db="EMBL/GenBank/DDBJ databases">
        <title>A novel species.</title>
        <authorList>
            <person name="Gao J."/>
        </authorList>
    </citation>
    <scope>NUCLEOTIDE SEQUENCE [LARGE SCALE GENOMIC DNA]</scope>
    <source>
        <strain evidence="5 6">CRXT-Y-14</strain>
    </source>
</reference>
<feature type="transmembrane region" description="Helical" evidence="2">
    <location>
        <begin position="444"/>
        <end position="466"/>
    </location>
</feature>
<evidence type="ECO:0000259" key="3">
    <source>
        <dbReference type="Pfam" id="PF09972"/>
    </source>
</evidence>
<keyword evidence="2" id="KW-0812">Transmembrane</keyword>
<proteinExistence type="predicted"/>
<evidence type="ECO:0000256" key="1">
    <source>
        <dbReference type="SAM" id="MobiDB-lite"/>
    </source>
</evidence>
<dbReference type="KEGG" id="sxn:IAG42_29450"/>
<keyword evidence="2" id="KW-1133">Transmembrane helix</keyword>
<feature type="region of interest" description="Disordered" evidence="1">
    <location>
        <begin position="562"/>
        <end position="597"/>
    </location>
</feature>
<dbReference type="InterPro" id="IPR048389">
    <property type="entry name" value="YciQ-like_C"/>
</dbReference>
<dbReference type="AlphaFoldDB" id="A0A7H1BF09"/>
<gene>
    <name evidence="5" type="ORF">IAG42_29450</name>
</gene>
<feature type="domain" description="DUF2207" evidence="3">
    <location>
        <begin position="42"/>
        <end position="175"/>
    </location>
</feature>
<evidence type="ECO:0000313" key="6">
    <source>
        <dbReference type="Proteomes" id="UP000516428"/>
    </source>
</evidence>
<feature type="compositionally biased region" description="Gly residues" evidence="1">
    <location>
        <begin position="567"/>
        <end position="597"/>
    </location>
</feature>